<keyword evidence="4 7" id="KW-0067">ATP-binding</keyword>
<feature type="domain" description="Aminoacyl-tRNA synthetase class I anticodon-binding" evidence="9">
    <location>
        <begin position="214"/>
        <end position="333"/>
    </location>
</feature>
<dbReference type="GO" id="GO:0005739">
    <property type="term" value="C:mitochondrion"/>
    <property type="evidence" value="ECO:0007669"/>
    <property type="project" value="TreeGrafter"/>
</dbReference>
<evidence type="ECO:0000259" key="8">
    <source>
        <dbReference type="Pfam" id="PF00749"/>
    </source>
</evidence>
<gene>
    <name evidence="10" type="ORF">G7K_0059-t1</name>
</gene>
<reference evidence="10 11" key="1">
    <citation type="journal article" date="2011" name="J. Gen. Appl. Microbiol.">
        <title>Draft genome sequencing of the enigmatic yeast Saitoella complicata.</title>
        <authorList>
            <person name="Nishida H."/>
            <person name="Hamamoto M."/>
            <person name="Sugiyama J."/>
        </authorList>
    </citation>
    <scope>NUCLEOTIDE SEQUENCE [LARGE SCALE GENOMIC DNA]</scope>
    <source>
        <strain evidence="10 11">NRRL Y-17804</strain>
    </source>
</reference>
<protein>
    <submittedName>
        <fullName evidence="10">Uncharacterized protein</fullName>
    </submittedName>
</protein>
<dbReference type="Pfam" id="PF19269">
    <property type="entry name" value="Anticodon_2"/>
    <property type="match status" value="1"/>
</dbReference>
<keyword evidence="2 7" id="KW-0436">Ligase</keyword>
<dbReference type="Pfam" id="PF00749">
    <property type="entry name" value="tRNA-synt_1c"/>
    <property type="match status" value="1"/>
</dbReference>
<dbReference type="InterPro" id="IPR020751">
    <property type="entry name" value="aa-tRNA-synth_I_codon-bd_sub2"/>
</dbReference>
<comment type="similarity">
    <text evidence="1">Belongs to the class-I aminoacyl-tRNA synthetase family. Glutamate--tRNA ligase type 1 subfamily.</text>
</comment>
<evidence type="ECO:0000259" key="9">
    <source>
        <dbReference type="Pfam" id="PF19269"/>
    </source>
</evidence>
<evidence type="ECO:0000256" key="3">
    <source>
        <dbReference type="ARBA" id="ARBA00022741"/>
    </source>
</evidence>
<dbReference type="GO" id="GO:0000049">
    <property type="term" value="F:tRNA binding"/>
    <property type="evidence" value="ECO:0007669"/>
    <property type="project" value="InterPro"/>
</dbReference>
<reference evidence="10 11" key="3">
    <citation type="journal article" date="2015" name="Genome Announc.">
        <title>Draft Genome Sequence of the Archiascomycetous Yeast Saitoella complicata.</title>
        <authorList>
            <person name="Yamauchi K."/>
            <person name="Kondo S."/>
            <person name="Hamamoto M."/>
            <person name="Takahashi Y."/>
            <person name="Ogura Y."/>
            <person name="Hayashi T."/>
            <person name="Nishida H."/>
        </authorList>
    </citation>
    <scope>NUCLEOTIDE SEQUENCE [LARGE SCALE GENOMIC DNA]</scope>
    <source>
        <strain evidence="10 11">NRRL Y-17804</strain>
    </source>
</reference>
<reference evidence="10 11" key="2">
    <citation type="journal article" date="2014" name="J. Gen. Appl. Microbiol.">
        <title>The early diverging ascomycetous budding yeast Saitoella complicata has three histone deacetylases belonging to the Clr6, Hos2, and Rpd3 lineages.</title>
        <authorList>
            <person name="Nishida H."/>
            <person name="Matsumoto T."/>
            <person name="Kondo S."/>
            <person name="Hamamoto M."/>
            <person name="Yoshikawa H."/>
        </authorList>
    </citation>
    <scope>NUCLEOTIDE SEQUENCE [LARGE SCALE GENOMIC DNA]</scope>
    <source>
        <strain evidence="10 11">NRRL Y-17804</strain>
    </source>
</reference>
<evidence type="ECO:0000256" key="7">
    <source>
        <dbReference type="RuleBase" id="RU363037"/>
    </source>
</evidence>
<dbReference type="Gene3D" id="1.10.10.350">
    <property type="match status" value="1"/>
</dbReference>
<dbReference type="InterPro" id="IPR014729">
    <property type="entry name" value="Rossmann-like_a/b/a_fold"/>
</dbReference>
<dbReference type="PANTHER" id="PTHR43311">
    <property type="entry name" value="GLUTAMATE--TRNA LIGASE"/>
    <property type="match status" value="1"/>
</dbReference>
<evidence type="ECO:0000256" key="4">
    <source>
        <dbReference type="ARBA" id="ARBA00022840"/>
    </source>
</evidence>
<keyword evidence="5 7" id="KW-0648">Protein biosynthesis</keyword>
<dbReference type="EMBL" id="BACD03000001">
    <property type="protein sequence ID" value="GAO45809.1"/>
    <property type="molecule type" value="Genomic_DNA"/>
</dbReference>
<evidence type="ECO:0000256" key="5">
    <source>
        <dbReference type="ARBA" id="ARBA00022917"/>
    </source>
</evidence>
<keyword evidence="3 7" id="KW-0547">Nucleotide-binding</keyword>
<name>A0A0E9N7J9_SAICN</name>
<keyword evidence="11" id="KW-1185">Reference proteome</keyword>
<dbReference type="STRING" id="698492.A0A0E9N7J9"/>
<evidence type="ECO:0000313" key="10">
    <source>
        <dbReference type="EMBL" id="GAO45809.1"/>
    </source>
</evidence>
<evidence type="ECO:0000256" key="6">
    <source>
        <dbReference type="ARBA" id="ARBA00023146"/>
    </source>
</evidence>
<evidence type="ECO:0000256" key="1">
    <source>
        <dbReference type="ARBA" id="ARBA00007894"/>
    </source>
</evidence>
<dbReference type="PANTHER" id="PTHR43311:SF2">
    <property type="entry name" value="GLUTAMATE--TRNA LIGASE, MITOCHONDRIAL-RELATED"/>
    <property type="match status" value="1"/>
</dbReference>
<dbReference type="AlphaFoldDB" id="A0A0E9N7J9"/>
<comment type="caution">
    <text evidence="10">The sequence shown here is derived from an EMBL/GenBank/DDBJ whole genome shotgun (WGS) entry which is preliminary data.</text>
</comment>
<evidence type="ECO:0000313" key="11">
    <source>
        <dbReference type="Proteomes" id="UP000033140"/>
    </source>
</evidence>
<dbReference type="Proteomes" id="UP000033140">
    <property type="component" value="Unassembled WGS sequence"/>
</dbReference>
<dbReference type="GO" id="GO:0004818">
    <property type="term" value="F:glutamate-tRNA ligase activity"/>
    <property type="evidence" value="ECO:0007669"/>
    <property type="project" value="TreeGrafter"/>
</dbReference>
<keyword evidence="6 7" id="KW-0030">Aminoacyl-tRNA synthetase</keyword>
<sequence>MWDGPLLAECLRYTHLENPLWHHDVTPRIECDGYPTYQLASVVDDHLMQISHVVRGEECLPSTPKHLAIYNVFGWDEPKFAQLPLLTNIEGKKLSKSESDANVGMYIKEGYLPEALLSFVALMGWGAPMTIKNQAFTLEEMANAFRLDKVTKGSTVVAPGKLVFLNKRHLSRRPDHGAGWVYEVVKPTLTEKFAKGEECDTYEGGASILLGAEYVKKVYALVYERLRKHTDLPESYLRWQPNSSRSGQLECPVTTLLKYFGAIETWDEININNTIDATWAGVEGKDQVHGIFKKKDLLMSLRVCVCGGKMGADIGKTAEIIGRAHVIARIEACLAAEKKYVEMHLD</sequence>
<dbReference type="GO" id="GO:0005524">
    <property type="term" value="F:ATP binding"/>
    <property type="evidence" value="ECO:0007669"/>
    <property type="project" value="UniProtKB-KW"/>
</dbReference>
<evidence type="ECO:0000256" key="2">
    <source>
        <dbReference type="ARBA" id="ARBA00022598"/>
    </source>
</evidence>
<dbReference type="SUPFAM" id="SSF52374">
    <property type="entry name" value="Nucleotidylyl transferase"/>
    <property type="match status" value="1"/>
</dbReference>
<dbReference type="InterPro" id="IPR049940">
    <property type="entry name" value="GluQ/Sye"/>
</dbReference>
<dbReference type="SUPFAM" id="SSF48163">
    <property type="entry name" value="An anticodon-binding domain of class I aminoacyl-tRNA synthetases"/>
    <property type="match status" value="1"/>
</dbReference>
<accession>A0A0E9N7J9</accession>
<feature type="domain" description="Glutamyl/glutaminyl-tRNA synthetase class Ib catalytic" evidence="8">
    <location>
        <begin position="30"/>
        <end position="157"/>
    </location>
</feature>
<dbReference type="GO" id="GO:0006424">
    <property type="term" value="P:glutamyl-tRNA aminoacylation"/>
    <property type="evidence" value="ECO:0007669"/>
    <property type="project" value="TreeGrafter"/>
</dbReference>
<dbReference type="Gene3D" id="3.40.50.620">
    <property type="entry name" value="HUPs"/>
    <property type="match status" value="1"/>
</dbReference>
<dbReference type="InterPro" id="IPR020058">
    <property type="entry name" value="Glu/Gln-tRNA-synth_Ib_cat-dom"/>
</dbReference>
<proteinExistence type="inferred from homology"/>
<dbReference type="InterPro" id="IPR008925">
    <property type="entry name" value="aa_tRNA-synth_I_cd-bd_sf"/>
</dbReference>
<organism evidence="10 11">
    <name type="scientific">Saitoella complicata (strain BCRC 22490 / CBS 7301 / JCM 7358 / NBRC 10748 / NRRL Y-17804)</name>
    <dbReference type="NCBI Taxonomy" id="698492"/>
    <lineage>
        <taxon>Eukaryota</taxon>
        <taxon>Fungi</taxon>
        <taxon>Dikarya</taxon>
        <taxon>Ascomycota</taxon>
        <taxon>Taphrinomycotina</taxon>
        <taxon>Taphrinomycotina incertae sedis</taxon>
        <taxon>Saitoella</taxon>
    </lineage>
</organism>
<dbReference type="InterPro" id="IPR045462">
    <property type="entry name" value="aa-tRNA-synth_I_cd-bd"/>
</dbReference>